<dbReference type="EMBL" id="LT934425">
    <property type="protein sequence ID" value="SOH06357.1"/>
    <property type="molecule type" value="Genomic_DNA"/>
</dbReference>
<gene>
    <name evidence="1" type="ORF">KSMBR1_3885</name>
</gene>
<dbReference type="AlphaFoldDB" id="A0A2C9CNI5"/>
<dbReference type="Proteomes" id="UP000221734">
    <property type="component" value="Chromosome Kuenenia_stuttgartiensis_MBR1"/>
</dbReference>
<protein>
    <submittedName>
        <fullName evidence="1">Uncharacterized protein</fullName>
    </submittedName>
</protein>
<accession>A0A2C9CNI5</accession>
<dbReference type="OrthoDB" id="5291002at2"/>
<sequence length="58" mass="6148">MLEKISAGHIGQVVTGIGDSHARKPFAEPKLTFVEPKLTKHGDATKITGNGLFGTFTP</sequence>
<evidence type="ECO:0000313" key="2">
    <source>
        <dbReference type="Proteomes" id="UP000221734"/>
    </source>
</evidence>
<evidence type="ECO:0000313" key="1">
    <source>
        <dbReference type="EMBL" id="SOH06357.1"/>
    </source>
</evidence>
<reference evidence="2" key="1">
    <citation type="submission" date="2017-10" db="EMBL/GenBank/DDBJ databases">
        <authorList>
            <person name="Frank J."/>
        </authorList>
    </citation>
    <scope>NUCLEOTIDE SEQUENCE [LARGE SCALE GENOMIC DNA]</scope>
</reference>
<keyword evidence="2" id="KW-1185">Reference proteome</keyword>
<proteinExistence type="predicted"/>
<dbReference type="KEGG" id="kst:KSMBR1_3885"/>
<name>A0A2C9CNI5_KUEST</name>
<dbReference type="RefSeq" id="WP_157820744.1">
    <property type="nucleotide sequence ID" value="NZ_LT934425.1"/>
</dbReference>
<organism evidence="1 2">
    <name type="scientific">Kuenenia stuttgartiensis</name>
    <dbReference type="NCBI Taxonomy" id="174633"/>
    <lineage>
        <taxon>Bacteria</taxon>
        <taxon>Pseudomonadati</taxon>
        <taxon>Planctomycetota</taxon>
        <taxon>Candidatus Brocadiia</taxon>
        <taxon>Candidatus Brocadiales</taxon>
        <taxon>Candidatus Brocadiaceae</taxon>
        <taxon>Candidatus Kuenenia</taxon>
    </lineage>
</organism>